<dbReference type="EMBL" id="NCKW01004919">
    <property type="protein sequence ID" value="POM74171.1"/>
    <property type="molecule type" value="Genomic_DNA"/>
</dbReference>
<dbReference type="Proteomes" id="UP000237271">
    <property type="component" value="Unassembled WGS sequence"/>
</dbReference>
<proteinExistence type="predicted"/>
<gene>
    <name evidence="1" type="ORF">PHPALM_8913</name>
</gene>
<evidence type="ECO:0000313" key="2">
    <source>
        <dbReference type="Proteomes" id="UP000237271"/>
    </source>
</evidence>
<comment type="caution">
    <text evidence="1">The sequence shown here is derived from an EMBL/GenBank/DDBJ whole genome shotgun (WGS) entry which is preliminary data.</text>
</comment>
<protein>
    <submittedName>
        <fullName evidence="1">Uncharacterized protein</fullName>
    </submittedName>
</protein>
<dbReference type="AlphaFoldDB" id="A0A2P4Y8N3"/>
<organism evidence="1 2">
    <name type="scientific">Phytophthora palmivora</name>
    <dbReference type="NCBI Taxonomy" id="4796"/>
    <lineage>
        <taxon>Eukaryota</taxon>
        <taxon>Sar</taxon>
        <taxon>Stramenopiles</taxon>
        <taxon>Oomycota</taxon>
        <taxon>Peronosporomycetes</taxon>
        <taxon>Peronosporales</taxon>
        <taxon>Peronosporaceae</taxon>
        <taxon>Phytophthora</taxon>
    </lineage>
</organism>
<accession>A0A2P4Y8N3</accession>
<reference evidence="1 2" key="1">
    <citation type="journal article" date="2017" name="Genome Biol. Evol.">
        <title>Phytophthora megakarya and P. palmivora, closely related causal agents of cacao black pod rot, underwent increases in genome sizes and gene numbers by different mechanisms.</title>
        <authorList>
            <person name="Ali S.S."/>
            <person name="Shao J."/>
            <person name="Lary D.J."/>
            <person name="Kronmiller B."/>
            <person name="Shen D."/>
            <person name="Strem M.D."/>
            <person name="Amoako-Attah I."/>
            <person name="Akrofi A.Y."/>
            <person name="Begoude B.A."/>
            <person name="Ten Hoopen G.M."/>
            <person name="Coulibaly K."/>
            <person name="Kebe B.I."/>
            <person name="Melnick R.L."/>
            <person name="Guiltinan M.J."/>
            <person name="Tyler B.M."/>
            <person name="Meinhardt L.W."/>
            <person name="Bailey B.A."/>
        </authorList>
    </citation>
    <scope>NUCLEOTIDE SEQUENCE [LARGE SCALE GENOMIC DNA]</scope>
    <source>
        <strain evidence="2">sbr112.9</strain>
    </source>
</reference>
<evidence type="ECO:0000313" key="1">
    <source>
        <dbReference type="EMBL" id="POM74171.1"/>
    </source>
</evidence>
<keyword evidence="2" id="KW-1185">Reference proteome</keyword>
<sequence>MPLDYIKDDNAKDRREHVHYVETLADQDVADRLTLLRLSDADHLEEVRSPLFPNFGQMWLMSQLYIYCANLIR</sequence>
<name>A0A2P4Y8N3_9STRA</name>